<dbReference type="PANTHER" id="PTHR21600">
    <property type="entry name" value="MITOCHONDRIAL RNA PSEUDOURIDINE SYNTHASE"/>
    <property type="match status" value="1"/>
</dbReference>
<reference evidence="5" key="1">
    <citation type="submission" date="2021-01" db="EMBL/GenBank/DDBJ databases">
        <authorList>
            <person name="Corre E."/>
            <person name="Pelletier E."/>
            <person name="Niang G."/>
            <person name="Scheremetjew M."/>
            <person name="Finn R."/>
            <person name="Kale V."/>
            <person name="Holt S."/>
            <person name="Cochrane G."/>
            <person name="Meng A."/>
            <person name="Brown T."/>
            <person name="Cohen L."/>
        </authorList>
    </citation>
    <scope>NUCLEOTIDE SEQUENCE</scope>
    <source>
        <strain evidence="5">Pop2</strain>
    </source>
</reference>
<dbReference type="Pfam" id="PF00849">
    <property type="entry name" value="PseudoU_synth_2"/>
    <property type="match status" value="1"/>
</dbReference>
<proteinExistence type="inferred from homology"/>
<dbReference type="PANTHER" id="PTHR21600:SF44">
    <property type="entry name" value="RIBOSOMAL LARGE SUBUNIT PSEUDOURIDINE SYNTHASE D"/>
    <property type="match status" value="1"/>
</dbReference>
<dbReference type="PROSITE" id="PS01129">
    <property type="entry name" value="PSI_RLU"/>
    <property type="match status" value="1"/>
</dbReference>
<feature type="domain" description="Pseudouridine synthase RsuA/RluA-like" evidence="4">
    <location>
        <begin position="228"/>
        <end position="440"/>
    </location>
</feature>
<dbReference type="AlphaFoldDB" id="A0A7S1Z3B5"/>
<dbReference type="Gene3D" id="3.10.290.10">
    <property type="entry name" value="RNA-binding S4 domain"/>
    <property type="match status" value="1"/>
</dbReference>
<evidence type="ECO:0000259" key="4">
    <source>
        <dbReference type="Pfam" id="PF00849"/>
    </source>
</evidence>
<name>A0A7S1Z3B5_9STRA</name>
<organism evidence="5">
    <name type="scientific">Ditylum brightwellii</name>
    <dbReference type="NCBI Taxonomy" id="49249"/>
    <lineage>
        <taxon>Eukaryota</taxon>
        <taxon>Sar</taxon>
        <taxon>Stramenopiles</taxon>
        <taxon>Ochrophyta</taxon>
        <taxon>Bacillariophyta</taxon>
        <taxon>Mediophyceae</taxon>
        <taxon>Lithodesmiophycidae</taxon>
        <taxon>Lithodesmiales</taxon>
        <taxon>Lithodesmiaceae</taxon>
        <taxon>Ditylum</taxon>
    </lineage>
</organism>
<keyword evidence="3" id="KW-1133">Transmembrane helix</keyword>
<keyword evidence="3" id="KW-0472">Membrane</keyword>
<evidence type="ECO:0000256" key="3">
    <source>
        <dbReference type="SAM" id="Phobius"/>
    </source>
</evidence>
<dbReference type="InterPro" id="IPR020103">
    <property type="entry name" value="PsdUridine_synth_cat_dom_sf"/>
</dbReference>
<dbReference type="SUPFAM" id="SSF55120">
    <property type="entry name" value="Pseudouridine synthase"/>
    <property type="match status" value="1"/>
</dbReference>
<keyword evidence="2" id="KW-0413">Isomerase</keyword>
<accession>A0A7S1Z3B5</accession>
<evidence type="ECO:0000313" key="5">
    <source>
        <dbReference type="EMBL" id="CAD9327034.1"/>
    </source>
</evidence>
<dbReference type="InterPro" id="IPR050188">
    <property type="entry name" value="RluA_PseudoU_synthase"/>
</dbReference>
<feature type="transmembrane region" description="Helical" evidence="3">
    <location>
        <begin position="15"/>
        <end position="35"/>
    </location>
</feature>
<dbReference type="InterPro" id="IPR006224">
    <property type="entry name" value="PsdUridine_synth_RluA-like_CS"/>
</dbReference>
<comment type="similarity">
    <text evidence="1">Belongs to the pseudouridine synthase RluA family.</text>
</comment>
<dbReference type="EMBL" id="HBGN01014808">
    <property type="protein sequence ID" value="CAD9327034.1"/>
    <property type="molecule type" value="Transcribed_RNA"/>
</dbReference>
<dbReference type="InterPro" id="IPR036986">
    <property type="entry name" value="S4_RNA-bd_sf"/>
</dbReference>
<evidence type="ECO:0000256" key="1">
    <source>
        <dbReference type="ARBA" id="ARBA00010876"/>
    </source>
</evidence>
<sequence>MTTHTTTSSPSKRHITLSSCSIMMLLKCYILLSLISDPFKSSSSKMAVLSFQLGGMPLASTQRRQQTRGDAFVVIRKETISPLLLARPPPTSSFDLDAIEEFEKQLDAAQQSSLSEDDETMNNNKEIKEGTITFVVPKELHNSRIDAALSSLLEPPISRSRCGTLVTNGIVSVLEKGAEEPVVMTRKSYKVEAGSEIHLQQDFNEDHETPTKIIPEDIPLNIIYEDEDIIVLNKAADMVVHPAAGNWEGTVVNALAHYLTQVSPFGSGEFVSLEEGGAEIESLGDHEEDEIEVEGTDGEAAATFLRPGIVHRLDKGTTGVLMVAKTKQALAELSKSFADRTVKKTYIAITVGNPGRGVVIDKPIGRHPKHRQRMRVVPDHRNNAYGGRKSKVSNSGSMSLSQMGRRALSRVDTLAFDGKLSVVQVNIETGRTHQIRVHLQDRRTPIYGDDVYGLPDWNKRLSKTRNVNRPLLHAHRLEIDHPTTGERMVFTAPLADDMIQTADTIWPDGRLEQPNLFQ</sequence>
<dbReference type="GO" id="GO:0009982">
    <property type="term" value="F:pseudouridine synthase activity"/>
    <property type="evidence" value="ECO:0007669"/>
    <property type="project" value="InterPro"/>
</dbReference>
<dbReference type="InterPro" id="IPR006145">
    <property type="entry name" value="PsdUridine_synth_RsuA/RluA"/>
</dbReference>
<protein>
    <recommendedName>
        <fullName evidence="4">Pseudouridine synthase RsuA/RluA-like domain-containing protein</fullName>
    </recommendedName>
</protein>
<dbReference type="CDD" id="cd02869">
    <property type="entry name" value="PseudoU_synth_RluA_like"/>
    <property type="match status" value="1"/>
</dbReference>
<evidence type="ECO:0000256" key="2">
    <source>
        <dbReference type="ARBA" id="ARBA00023235"/>
    </source>
</evidence>
<gene>
    <name evidence="5" type="ORF">DBRI1063_LOCUS9468</name>
</gene>
<dbReference type="GO" id="GO:0000455">
    <property type="term" value="P:enzyme-directed rRNA pseudouridine synthesis"/>
    <property type="evidence" value="ECO:0007669"/>
    <property type="project" value="TreeGrafter"/>
</dbReference>
<dbReference type="Gene3D" id="3.30.2350.10">
    <property type="entry name" value="Pseudouridine synthase"/>
    <property type="match status" value="1"/>
</dbReference>
<dbReference type="GO" id="GO:0003723">
    <property type="term" value="F:RNA binding"/>
    <property type="evidence" value="ECO:0007669"/>
    <property type="project" value="InterPro"/>
</dbReference>
<keyword evidence="3" id="KW-0812">Transmembrane</keyword>